<feature type="region of interest" description="Disordered" evidence="1">
    <location>
        <begin position="1"/>
        <end position="76"/>
    </location>
</feature>
<organism evidence="2">
    <name type="scientific">Timema shepardi</name>
    <name type="common">Walking stick</name>
    <dbReference type="NCBI Taxonomy" id="629360"/>
    <lineage>
        <taxon>Eukaryota</taxon>
        <taxon>Metazoa</taxon>
        <taxon>Ecdysozoa</taxon>
        <taxon>Arthropoda</taxon>
        <taxon>Hexapoda</taxon>
        <taxon>Insecta</taxon>
        <taxon>Pterygota</taxon>
        <taxon>Neoptera</taxon>
        <taxon>Polyneoptera</taxon>
        <taxon>Phasmatodea</taxon>
        <taxon>Timematodea</taxon>
        <taxon>Timematoidea</taxon>
        <taxon>Timematidae</taxon>
        <taxon>Timema</taxon>
    </lineage>
</organism>
<evidence type="ECO:0000313" key="2">
    <source>
        <dbReference type="EMBL" id="CAD7259761.1"/>
    </source>
</evidence>
<accession>A0A7R9ASQ7</accession>
<dbReference type="AlphaFoldDB" id="A0A7R9ASQ7"/>
<dbReference type="EMBL" id="OC001370">
    <property type="protein sequence ID" value="CAD7259761.1"/>
    <property type="molecule type" value="Genomic_DNA"/>
</dbReference>
<sequence length="76" mass="8283">MPTTFRGGVVGLVENGPPQPPPRRRHTWSTRRRSSTGGVSNLSAARLNRTHHGSLQTVRGTIAPRPDSTHLRAPLI</sequence>
<name>A0A7R9ASQ7_TIMSH</name>
<gene>
    <name evidence="2" type="ORF">TSIB3V08_LOCUS3959</name>
</gene>
<protein>
    <submittedName>
        <fullName evidence="2">Uncharacterized protein</fullName>
    </submittedName>
</protein>
<evidence type="ECO:0000256" key="1">
    <source>
        <dbReference type="SAM" id="MobiDB-lite"/>
    </source>
</evidence>
<proteinExistence type="predicted"/>
<feature type="compositionally biased region" description="Basic residues" evidence="1">
    <location>
        <begin position="22"/>
        <end position="34"/>
    </location>
</feature>
<reference evidence="2" key="1">
    <citation type="submission" date="2020-11" db="EMBL/GenBank/DDBJ databases">
        <authorList>
            <person name="Tran Van P."/>
        </authorList>
    </citation>
    <scope>NUCLEOTIDE SEQUENCE</scope>
</reference>